<sequence length="261" mass="29653">MAKRRVWVWTPDGYESGDESFPVVYCQDGQNKMDKNTSWLQADWQLGRAASILQDEGVIVPTIFVLIENAGGLRFIEYADSMLGNAYVNWMCDTLKPYVDDRFRTSKRPESTFAMGSSMGASISFLAAYQRPDVFGGACCISPAFQTNTIASVLFDFEGFASNKYEKMKIYIDNGGSTKEKEVPFFDPRDGLQRAGYWWLDTQLQPSIDAMLFALESRGLTRASGRLKYIKFPGARHNENAWRRRVREPLTFILSQSEGMR</sequence>
<dbReference type="InterPro" id="IPR000801">
    <property type="entry name" value="Esterase-like"/>
</dbReference>
<dbReference type="OrthoDB" id="446683at2759"/>
<dbReference type="PaxDb" id="55529-EKX52567"/>
<dbReference type="PANTHER" id="PTHR48098">
    <property type="entry name" value="ENTEROCHELIN ESTERASE-RELATED"/>
    <property type="match status" value="1"/>
</dbReference>
<dbReference type="PANTHER" id="PTHR48098:SF6">
    <property type="entry name" value="FERRI-BACILLIBACTIN ESTERASE BESA"/>
    <property type="match status" value="1"/>
</dbReference>
<dbReference type="KEGG" id="gtt:GUITHDRAFT_101734"/>
<dbReference type="InterPro" id="IPR050583">
    <property type="entry name" value="Mycobacterial_A85_antigen"/>
</dbReference>
<evidence type="ECO:0000313" key="1">
    <source>
        <dbReference type="EMBL" id="EKX52567.1"/>
    </source>
</evidence>
<dbReference type="EnsemblProtists" id="EKX52567">
    <property type="protein sequence ID" value="EKX52567"/>
    <property type="gene ID" value="GUITHDRAFT_101734"/>
</dbReference>
<dbReference type="Pfam" id="PF00756">
    <property type="entry name" value="Esterase"/>
    <property type="match status" value="1"/>
</dbReference>
<reference evidence="2" key="3">
    <citation type="submission" date="2016-03" db="UniProtKB">
        <authorList>
            <consortium name="EnsemblProtists"/>
        </authorList>
    </citation>
    <scope>IDENTIFICATION</scope>
</reference>
<dbReference type="InterPro" id="IPR029058">
    <property type="entry name" value="AB_hydrolase_fold"/>
</dbReference>
<protein>
    <recommendedName>
        <fullName evidence="4">Esterase</fullName>
    </recommendedName>
</protein>
<dbReference type="GeneID" id="17309340"/>
<reference evidence="3" key="2">
    <citation type="submission" date="2012-11" db="EMBL/GenBank/DDBJ databases">
        <authorList>
            <person name="Kuo A."/>
            <person name="Curtis B.A."/>
            <person name="Tanifuji G."/>
            <person name="Burki F."/>
            <person name="Gruber A."/>
            <person name="Irimia M."/>
            <person name="Maruyama S."/>
            <person name="Arias M.C."/>
            <person name="Ball S.G."/>
            <person name="Gile G.H."/>
            <person name="Hirakawa Y."/>
            <person name="Hopkins J.F."/>
            <person name="Rensing S.A."/>
            <person name="Schmutz J."/>
            <person name="Symeonidi A."/>
            <person name="Elias M."/>
            <person name="Eveleigh R.J."/>
            <person name="Herman E.K."/>
            <person name="Klute M.J."/>
            <person name="Nakayama T."/>
            <person name="Obornik M."/>
            <person name="Reyes-Prieto A."/>
            <person name="Armbrust E.V."/>
            <person name="Aves S.J."/>
            <person name="Beiko R.G."/>
            <person name="Coutinho P."/>
            <person name="Dacks J.B."/>
            <person name="Durnford D.G."/>
            <person name="Fast N.M."/>
            <person name="Green B.R."/>
            <person name="Grisdale C."/>
            <person name="Hempe F."/>
            <person name="Henrissat B."/>
            <person name="Hoppner M.P."/>
            <person name="Ishida K.-I."/>
            <person name="Kim E."/>
            <person name="Koreny L."/>
            <person name="Kroth P.G."/>
            <person name="Liu Y."/>
            <person name="Malik S.-B."/>
            <person name="Maier U.G."/>
            <person name="McRose D."/>
            <person name="Mock T."/>
            <person name="Neilson J.A."/>
            <person name="Onodera N.T."/>
            <person name="Poole A.M."/>
            <person name="Pritham E.J."/>
            <person name="Richards T.A."/>
            <person name="Rocap G."/>
            <person name="Roy S.W."/>
            <person name="Sarai C."/>
            <person name="Schaack S."/>
            <person name="Shirato S."/>
            <person name="Slamovits C.H."/>
            <person name="Spencer D.F."/>
            <person name="Suzuki S."/>
            <person name="Worden A.Z."/>
            <person name="Zauner S."/>
            <person name="Barry K."/>
            <person name="Bell C."/>
            <person name="Bharti A.K."/>
            <person name="Crow J.A."/>
            <person name="Grimwood J."/>
            <person name="Kramer R."/>
            <person name="Lindquist E."/>
            <person name="Lucas S."/>
            <person name="Salamov A."/>
            <person name="McFadden G.I."/>
            <person name="Lane C.E."/>
            <person name="Keeling P.J."/>
            <person name="Gray M.W."/>
            <person name="Grigoriev I.V."/>
            <person name="Archibald J.M."/>
        </authorList>
    </citation>
    <scope>NUCLEOTIDE SEQUENCE</scope>
    <source>
        <strain evidence="3">CCMP2712</strain>
    </source>
</reference>
<dbReference type="AlphaFoldDB" id="L1JW06"/>
<dbReference type="RefSeq" id="XP_005839547.1">
    <property type="nucleotide sequence ID" value="XM_005839490.1"/>
</dbReference>
<proteinExistence type="predicted"/>
<dbReference type="Gene3D" id="3.40.50.1820">
    <property type="entry name" value="alpha/beta hydrolase"/>
    <property type="match status" value="1"/>
</dbReference>
<organism evidence="1">
    <name type="scientific">Guillardia theta (strain CCMP2712)</name>
    <name type="common">Cryptophyte</name>
    <dbReference type="NCBI Taxonomy" id="905079"/>
    <lineage>
        <taxon>Eukaryota</taxon>
        <taxon>Cryptophyceae</taxon>
        <taxon>Pyrenomonadales</taxon>
        <taxon>Geminigeraceae</taxon>
        <taxon>Guillardia</taxon>
    </lineage>
</organism>
<dbReference type="OMA" id="MYAICEY"/>
<dbReference type="eggNOG" id="ENOG502S331">
    <property type="taxonomic scope" value="Eukaryota"/>
</dbReference>
<name>L1JW06_GUITC</name>
<evidence type="ECO:0008006" key="4">
    <source>
        <dbReference type="Google" id="ProtNLM"/>
    </source>
</evidence>
<dbReference type="HOGENOM" id="CLU_039834_1_2_1"/>
<evidence type="ECO:0000313" key="3">
    <source>
        <dbReference type="Proteomes" id="UP000011087"/>
    </source>
</evidence>
<keyword evidence="3" id="KW-1185">Reference proteome</keyword>
<dbReference type="Proteomes" id="UP000011087">
    <property type="component" value="Unassembled WGS sequence"/>
</dbReference>
<evidence type="ECO:0000313" key="2">
    <source>
        <dbReference type="EnsemblProtists" id="EKX52567"/>
    </source>
</evidence>
<reference evidence="1 3" key="1">
    <citation type="journal article" date="2012" name="Nature">
        <title>Algal genomes reveal evolutionary mosaicism and the fate of nucleomorphs.</title>
        <authorList>
            <consortium name="DOE Joint Genome Institute"/>
            <person name="Curtis B.A."/>
            <person name="Tanifuji G."/>
            <person name="Burki F."/>
            <person name="Gruber A."/>
            <person name="Irimia M."/>
            <person name="Maruyama S."/>
            <person name="Arias M.C."/>
            <person name="Ball S.G."/>
            <person name="Gile G.H."/>
            <person name="Hirakawa Y."/>
            <person name="Hopkins J.F."/>
            <person name="Kuo A."/>
            <person name="Rensing S.A."/>
            <person name="Schmutz J."/>
            <person name="Symeonidi A."/>
            <person name="Elias M."/>
            <person name="Eveleigh R.J."/>
            <person name="Herman E.K."/>
            <person name="Klute M.J."/>
            <person name="Nakayama T."/>
            <person name="Obornik M."/>
            <person name="Reyes-Prieto A."/>
            <person name="Armbrust E.V."/>
            <person name="Aves S.J."/>
            <person name="Beiko R.G."/>
            <person name="Coutinho P."/>
            <person name="Dacks J.B."/>
            <person name="Durnford D.G."/>
            <person name="Fast N.M."/>
            <person name="Green B.R."/>
            <person name="Grisdale C.J."/>
            <person name="Hempel F."/>
            <person name="Henrissat B."/>
            <person name="Hoppner M.P."/>
            <person name="Ishida K."/>
            <person name="Kim E."/>
            <person name="Koreny L."/>
            <person name="Kroth P.G."/>
            <person name="Liu Y."/>
            <person name="Malik S.B."/>
            <person name="Maier U.G."/>
            <person name="McRose D."/>
            <person name="Mock T."/>
            <person name="Neilson J.A."/>
            <person name="Onodera N.T."/>
            <person name="Poole A.M."/>
            <person name="Pritham E.J."/>
            <person name="Richards T.A."/>
            <person name="Rocap G."/>
            <person name="Roy S.W."/>
            <person name="Sarai C."/>
            <person name="Schaack S."/>
            <person name="Shirato S."/>
            <person name="Slamovits C.H."/>
            <person name="Spencer D.F."/>
            <person name="Suzuki S."/>
            <person name="Worden A.Z."/>
            <person name="Zauner S."/>
            <person name="Barry K."/>
            <person name="Bell C."/>
            <person name="Bharti A.K."/>
            <person name="Crow J.A."/>
            <person name="Grimwood J."/>
            <person name="Kramer R."/>
            <person name="Lindquist E."/>
            <person name="Lucas S."/>
            <person name="Salamov A."/>
            <person name="McFadden G.I."/>
            <person name="Lane C.E."/>
            <person name="Keeling P.J."/>
            <person name="Gray M.W."/>
            <person name="Grigoriev I.V."/>
            <person name="Archibald J.M."/>
        </authorList>
    </citation>
    <scope>NUCLEOTIDE SEQUENCE</scope>
    <source>
        <strain evidence="1 3">CCMP2712</strain>
    </source>
</reference>
<gene>
    <name evidence="1" type="ORF">GUITHDRAFT_101734</name>
</gene>
<dbReference type="SUPFAM" id="SSF53474">
    <property type="entry name" value="alpha/beta-Hydrolases"/>
    <property type="match status" value="1"/>
</dbReference>
<accession>L1JW06</accession>
<dbReference type="EMBL" id="JH992972">
    <property type="protein sequence ID" value="EKX52567.1"/>
    <property type="molecule type" value="Genomic_DNA"/>
</dbReference>